<protein>
    <submittedName>
        <fullName evidence="2">Uncharacterized protein</fullName>
    </submittedName>
</protein>
<dbReference type="Proteomes" id="UP000184127">
    <property type="component" value="Unassembled WGS sequence"/>
</dbReference>
<evidence type="ECO:0000313" key="2">
    <source>
        <dbReference type="EMBL" id="SHF32323.1"/>
    </source>
</evidence>
<evidence type="ECO:0000313" key="3">
    <source>
        <dbReference type="Proteomes" id="UP000184127"/>
    </source>
</evidence>
<dbReference type="AlphaFoldDB" id="A0A1M5APZ5"/>
<accession>A0A1M5APZ5</accession>
<feature type="transmembrane region" description="Helical" evidence="1">
    <location>
        <begin position="45"/>
        <end position="67"/>
    </location>
</feature>
<organism evidence="2 3">
    <name type="scientific">Thermoanaerobacter uzonensis DSM 18761</name>
    <dbReference type="NCBI Taxonomy" id="1123369"/>
    <lineage>
        <taxon>Bacteria</taxon>
        <taxon>Bacillati</taxon>
        <taxon>Bacillota</taxon>
        <taxon>Clostridia</taxon>
        <taxon>Thermoanaerobacterales</taxon>
        <taxon>Thermoanaerobacteraceae</taxon>
        <taxon>Thermoanaerobacter</taxon>
    </lineage>
</organism>
<proteinExistence type="predicted"/>
<keyword evidence="1" id="KW-0472">Membrane</keyword>
<sequence length="127" mass="14610">MFSKYNDKINKLIPLLIDKEVYYEILKRKKLLTITEKIFEYVGDIVSVSLGLLINDFAFSIGTTLFLRGLSMAFKKYQSKQEEVLEDLKFNGKDKLKKVESGVDIFEKLSKDFKLNISEGKISKEGA</sequence>
<dbReference type="EMBL" id="FQUR01000025">
    <property type="protein sequence ID" value="SHF32323.1"/>
    <property type="molecule type" value="Genomic_DNA"/>
</dbReference>
<keyword evidence="1" id="KW-0812">Transmembrane</keyword>
<reference evidence="3" key="1">
    <citation type="submission" date="2016-11" db="EMBL/GenBank/DDBJ databases">
        <authorList>
            <person name="Varghese N."/>
            <person name="Submissions S."/>
        </authorList>
    </citation>
    <scope>NUCLEOTIDE SEQUENCE [LARGE SCALE GENOMIC DNA]</scope>
    <source>
        <strain evidence="3">DSM 18761</strain>
    </source>
</reference>
<name>A0A1M5APZ5_9THEO</name>
<gene>
    <name evidence="2" type="ORF">SAMN02745195_02367</name>
</gene>
<evidence type="ECO:0000256" key="1">
    <source>
        <dbReference type="SAM" id="Phobius"/>
    </source>
</evidence>
<dbReference type="RefSeq" id="WP_072969548.1">
    <property type="nucleotide sequence ID" value="NZ_FQUR01000025.1"/>
</dbReference>
<keyword evidence="3" id="KW-1185">Reference proteome</keyword>
<keyword evidence="1" id="KW-1133">Transmembrane helix</keyword>